<dbReference type="HOGENOM" id="CLU_979981_0_0_1"/>
<evidence type="ECO:0000313" key="1">
    <source>
        <dbReference type="EMBL" id="KEQ78753.1"/>
    </source>
</evidence>
<accession>A0A074X019</accession>
<dbReference type="AlphaFoldDB" id="A0A074X019"/>
<reference evidence="1 2" key="1">
    <citation type="journal article" date="2014" name="BMC Genomics">
        <title>Genome sequencing of four Aureobasidium pullulans varieties: biotechnological potential, stress tolerance, and description of new species.</title>
        <authorList>
            <person name="Gostin Ar C."/>
            <person name="Ohm R.A."/>
            <person name="Kogej T."/>
            <person name="Sonjak S."/>
            <person name="Turk M."/>
            <person name="Zajc J."/>
            <person name="Zalar P."/>
            <person name="Grube M."/>
            <person name="Sun H."/>
            <person name="Han J."/>
            <person name="Sharma A."/>
            <person name="Chiniquy J."/>
            <person name="Ngan C.Y."/>
            <person name="Lipzen A."/>
            <person name="Barry K."/>
            <person name="Grigoriev I.V."/>
            <person name="Gunde-Cimerman N."/>
        </authorList>
    </citation>
    <scope>NUCLEOTIDE SEQUENCE [LARGE SCALE GENOMIC DNA]</scope>
    <source>
        <strain evidence="1 2">EXF-150</strain>
    </source>
</reference>
<name>A0A074X019_AURPU</name>
<sequence>MDHHIDFMFKIGNFFKQEAQESPEATFILMTMLPPFHLYMARLLSQRDDDYTIRICRTLYGLSNYQRDLRDSLPELSKQPDFGLLLRSNIGYASLPSDDELQNFKPVDKFYNLIDTFGPPAISEVVKPHIKLAVDNLFMLLTSVSQAMEKNRKETARNPTHVLVNNDRKIFTWILIDEFPPEFWALTNERSNERPHPIFQALLCYWGLLCSMKNDVWYFEGVGYRLLQDFLVVARDKDIVAAGDKPLAEVSAWQTLFHPLVGKLGATHVNWVKGTGDALAPESP</sequence>
<gene>
    <name evidence="1" type="ORF">M438DRAFT_350230</name>
</gene>
<dbReference type="GeneID" id="40748889"/>
<dbReference type="RefSeq" id="XP_029754940.1">
    <property type="nucleotide sequence ID" value="XM_029906583.1"/>
</dbReference>
<evidence type="ECO:0000313" key="2">
    <source>
        <dbReference type="Proteomes" id="UP000030706"/>
    </source>
</evidence>
<keyword evidence="2" id="KW-1185">Reference proteome</keyword>
<dbReference type="EMBL" id="KL585015">
    <property type="protein sequence ID" value="KEQ78753.1"/>
    <property type="molecule type" value="Genomic_DNA"/>
</dbReference>
<protein>
    <submittedName>
        <fullName evidence="1">Uncharacterized protein</fullName>
    </submittedName>
</protein>
<organism evidence="1 2">
    <name type="scientific">Aureobasidium pullulans EXF-150</name>
    <dbReference type="NCBI Taxonomy" id="1043002"/>
    <lineage>
        <taxon>Eukaryota</taxon>
        <taxon>Fungi</taxon>
        <taxon>Dikarya</taxon>
        <taxon>Ascomycota</taxon>
        <taxon>Pezizomycotina</taxon>
        <taxon>Dothideomycetes</taxon>
        <taxon>Dothideomycetidae</taxon>
        <taxon>Dothideales</taxon>
        <taxon>Saccotheciaceae</taxon>
        <taxon>Aureobasidium</taxon>
    </lineage>
</organism>
<dbReference type="Proteomes" id="UP000030706">
    <property type="component" value="Unassembled WGS sequence"/>
</dbReference>
<proteinExistence type="predicted"/>